<protein>
    <recommendedName>
        <fullName evidence="6">RanBP2-type domain-containing protein</fullName>
    </recommendedName>
</protein>
<feature type="compositionally biased region" description="Basic and acidic residues" evidence="5">
    <location>
        <begin position="1"/>
        <end position="22"/>
    </location>
</feature>
<accession>A0A1X7VT63</accession>
<dbReference type="SUPFAM" id="SSF90209">
    <property type="entry name" value="Ran binding protein zinc finger-like"/>
    <property type="match status" value="1"/>
</dbReference>
<evidence type="ECO:0000256" key="2">
    <source>
        <dbReference type="ARBA" id="ARBA00022771"/>
    </source>
</evidence>
<proteinExistence type="predicted"/>
<dbReference type="Pfam" id="PF14779">
    <property type="entry name" value="BBS1"/>
    <property type="match status" value="1"/>
</dbReference>
<dbReference type="InterPro" id="IPR036443">
    <property type="entry name" value="Znf_RanBP2_sf"/>
</dbReference>
<dbReference type="GO" id="GO:0005113">
    <property type="term" value="F:patched binding"/>
    <property type="evidence" value="ECO:0007669"/>
    <property type="project" value="TreeGrafter"/>
</dbReference>
<keyword evidence="2 4" id="KW-0863">Zinc-finger</keyword>
<dbReference type="SMART" id="SM00547">
    <property type="entry name" value="ZnF_RBZ"/>
    <property type="match status" value="1"/>
</dbReference>
<dbReference type="GO" id="GO:0034464">
    <property type="term" value="C:BBSome"/>
    <property type="evidence" value="ECO:0007669"/>
    <property type="project" value="InterPro"/>
</dbReference>
<dbReference type="GO" id="GO:0005930">
    <property type="term" value="C:axoneme"/>
    <property type="evidence" value="ECO:0007669"/>
    <property type="project" value="TreeGrafter"/>
</dbReference>
<evidence type="ECO:0000256" key="3">
    <source>
        <dbReference type="ARBA" id="ARBA00022833"/>
    </source>
</evidence>
<dbReference type="InParanoid" id="A0A1X7VT63"/>
<name>A0A1X7VT63_AMPQE</name>
<dbReference type="PROSITE" id="PS50199">
    <property type="entry name" value="ZF_RANBP2_2"/>
    <property type="match status" value="1"/>
</dbReference>
<dbReference type="GO" id="GO:0005813">
    <property type="term" value="C:centrosome"/>
    <property type="evidence" value="ECO:0007669"/>
    <property type="project" value="TreeGrafter"/>
</dbReference>
<evidence type="ECO:0000256" key="4">
    <source>
        <dbReference type="PROSITE-ProRule" id="PRU00322"/>
    </source>
</evidence>
<dbReference type="GO" id="GO:0008270">
    <property type="term" value="F:zinc ion binding"/>
    <property type="evidence" value="ECO:0007669"/>
    <property type="project" value="UniProtKB-KW"/>
</dbReference>
<dbReference type="PANTHER" id="PTHR20870:SF0">
    <property type="entry name" value="BARDET-BIEDL SYNDROME 1 PROTEIN"/>
    <property type="match status" value="1"/>
</dbReference>
<dbReference type="GO" id="GO:0061512">
    <property type="term" value="P:protein localization to cilium"/>
    <property type="evidence" value="ECO:0007669"/>
    <property type="project" value="TreeGrafter"/>
</dbReference>
<dbReference type="InterPro" id="IPR001876">
    <property type="entry name" value="Znf_RanBP2"/>
</dbReference>
<dbReference type="GO" id="GO:0005119">
    <property type="term" value="F:smoothened binding"/>
    <property type="evidence" value="ECO:0007669"/>
    <property type="project" value="TreeGrafter"/>
</dbReference>
<sequence>MADSVTERSESKEKVKRDRRQSSEVSGEGAWINAHHDPVASLYTFTSCIDLKDLDGDGDHKLLIGDLASGQHDMKLKIFKGTQVSHEIPLLDLPTGVIAFMMDTNEPAIAVASNTYVYIYKTVRPYFKFTLPLLEINSQENQLWEQAKEDEIDPTQLRDGLEALSSSCCNPPLTERSLTFLQLDAEDLFPFTSIFKPIPLKRQSFDLFIKYLDQQKGSNFLCTASDFHFLYFLYTTDVVHLRPHLSELCKAVKEQDRLGAERWRAGEWWQHVEQLIIASSMPSPMADMRGPLFPTHSSLEEQGQAMNDGHKKTEGNGAAVSVTGEQWSCQYCTLHNEMTSTVCNACGLPRN</sequence>
<organism evidence="7">
    <name type="scientific">Amphimedon queenslandica</name>
    <name type="common">Sponge</name>
    <dbReference type="NCBI Taxonomy" id="400682"/>
    <lineage>
        <taxon>Eukaryota</taxon>
        <taxon>Metazoa</taxon>
        <taxon>Porifera</taxon>
        <taxon>Demospongiae</taxon>
        <taxon>Heteroscleromorpha</taxon>
        <taxon>Haplosclerida</taxon>
        <taxon>Niphatidae</taxon>
        <taxon>Amphimedon</taxon>
    </lineage>
</organism>
<feature type="region of interest" description="Disordered" evidence="5">
    <location>
        <begin position="1"/>
        <end position="27"/>
    </location>
</feature>
<evidence type="ECO:0000256" key="1">
    <source>
        <dbReference type="ARBA" id="ARBA00022723"/>
    </source>
</evidence>
<dbReference type="Gene3D" id="4.10.1060.10">
    <property type="entry name" value="Zinc finger, RanBP2-type"/>
    <property type="match status" value="1"/>
</dbReference>
<dbReference type="STRING" id="400682.A0A1X7VT63"/>
<evidence type="ECO:0000313" key="7">
    <source>
        <dbReference type="EnsemblMetazoa" id="Aqu2.1.43277_001"/>
    </source>
</evidence>
<dbReference type="EnsemblMetazoa" id="Aqu2.1.43277_001">
    <property type="protein sequence ID" value="Aqu2.1.43277_001"/>
    <property type="gene ID" value="Aqu2.1.43277"/>
</dbReference>
<dbReference type="OrthoDB" id="10259809at2759"/>
<dbReference type="PANTHER" id="PTHR20870">
    <property type="entry name" value="BARDET-BIEDL SYNDROME 1 PROTEIN"/>
    <property type="match status" value="1"/>
</dbReference>
<evidence type="ECO:0000256" key="5">
    <source>
        <dbReference type="SAM" id="MobiDB-lite"/>
    </source>
</evidence>
<dbReference type="GO" id="GO:1905515">
    <property type="term" value="P:non-motile cilium assembly"/>
    <property type="evidence" value="ECO:0007669"/>
    <property type="project" value="InterPro"/>
</dbReference>
<dbReference type="AlphaFoldDB" id="A0A1X7VT63"/>
<reference evidence="7" key="1">
    <citation type="submission" date="2017-05" db="UniProtKB">
        <authorList>
            <consortium name="EnsemblMetazoa"/>
        </authorList>
    </citation>
    <scope>IDENTIFICATION</scope>
</reference>
<dbReference type="PROSITE" id="PS01358">
    <property type="entry name" value="ZF_RANBP2_1"/>
    <property type="match status" value="1"/>
</dbReference>
<keyword evidence="3" id="KW-0862">Zinc</keyword>
<dbReference type="Pfam" id="PF00641">
    <property type="entry name" value="Zn_ribbon_RanBP"/>
    <property type="match status" value="1"/>
</dbReference>
<feature type="domain" description="RanBP2-type" evidence="6">
    <location>
        <begin position="322"/>
        <end position="351"/>
    </location>
</feature>
<evidence type="ECO:0000259" key="6">
    <source>
        <dbReference type="PROSITE" id="PS50199"/>
    </source>
</evidence>
<dbReference type="InterPro" id="IPR028784">
    <property type="entry name" value="BBS1"/>
</dbReference>
<dbReference type="InterPro" id="IPR032728">
    <property type="entry name" value="BBS1_N"/>
</dbReference>
<keyword evidence="1" id="KW-0479">Metal-binding</keyword>